<feature type="domain" description="AraC effector-binding" evidence="1">
    <location>
        <begin position="5"/>
        <end position="161"/>
    </location>
</feature>
<dbReference type="Proteomes" id="UP000665043">
    <property type="component" value="Chromosome"/>
</dbReference>
<dbReference type="SUPFAM" id="SSF55136">
    <property type="entry name" value="Probable bacterial effector-binding domain"/>
    <property type="match status" value="1"/>
</dbReference>
<accession>A0ABX7VQC7</accession>
<dbReference type="Pfam" id="PF06445">
    <property type="entry name" value="GyrI-like"/>
    <property type="match status" value="1"/>
</dbReference>
<dbReference type="InterPro" id="IPR010499">
    <property type="entry name" value="AraC_E-bd"/>
</dbReference>
<keyword evidence="3" id="KW-1185">Reference proteome</keyword>
<sequence length="168" mass="19729">MVLKESYKLLEVPGYRAVGLKWEGAYKDIDQLKQTIRRMNERVGELDKAVEPDVQLGLSYHLRPDGFVHYSAYKVSEEQQVPKGMVEIRIPAMTCLYTEHQKGQSIGETYWKLNHWLESSSYRPFKEKGVDYYDDLPIKHERYPADRDEENPHFAILIPVINRDEKKA</sequence>
<dbReference type="InterPro" id="IPR029442">
    <property type="entry name" value="GyrI-like"/>
</dbReference>
<proteinExistence type="predicted"/>
<dbReference type="EMBL" id="CP046956">
    <property type="protein sequence ID" value="QTM99111.1"/>
    <property type="molecule type" value="Genomic_DNA"/>
</dbReference>
<organism evidence="2 3">
    <name type="scientific">Sediminibacillus dalangtanensis</name>
    <dbReference type="NCBI Taxonomy" id="2729421"/>
    <lineage>
        <taxon>Bacteria</taxon>
        <taxon>Bacillati</taxon>
        <taxon>Bacillota</taxon>
        <taxon>Bacilli</taxon>
        <taxon>Bacillales</taxon>
        <taxon>Bacillaceae</taxon>
        <taxon>Sediminibacillus</taxon>
    </lineage>
</organism>
<protein>
    <submittedName>
        <fullName evidence="2">Transcriptional regulator</fullName>
    </submittedName>
</protein>
<dbReference type="SMART" id="SM00871">
    <property type="entry name" value="AraC_E_bind"/>
    <property type="match status" value="1"/>
</dbReference>
<dbReference type="Gene3D" id="3.20.80.10">
    <property type="entry name" value="Regulatory factor, effector binding domain"/>
    <property type="match status" value="1"/>
</dbReference>
<evidence type="ECO:0000259" key="1">
    <source>
        <dbReference type="SMART" id="SM00871"/>
    </source>
</evidence>
<gene>
    <name evidence="2" type="ORF">ERJ70_07225</name>
</gene>
<reference evidence="2 3" key="1">
    <citation type="submission" date="2019-12" db="EMBL/GenBank/DDBJ databases">
        <title>The whole genome sequencing of a strain isolated from a Mars analog, Dalangtan Playa.</title>
        <authorList>
            <person name="Huang T."/>
        </authorList>
    </citation>
    <scope>NUCLEOTIDE SEQUENCE [LARGE SCALE GENOMIC DNA]</scope>
    <source>
        <strain evidence="2 3">DP4-553-S</strain>
    </source>
</reference>
<name>A0ABX7VQC7_9BACI</name>
<evidence type="ECO:0000313" key="3">
    <source>
        <dbReference type="Proteomes" id="UP000665043"/>
    </source>
</evidence>
<evidence type="ECO:0000313" key="2">
    <source>
        <dbReference type="EMBL" id="QTM99111.1"/>
    </source>
</evidence>
<dbReference type="InterPro" id="IPR011256">
    <property type="entry name" value="Reg_factor_effector_dom_sf"/>
</dbReference>